<dbReference type="Proteomes" id="UP000829992">
    <property type="component" value="Chromosome"/>
</dbReference>
<name>A0ABY4PUU0_9ACTN</name>
<organism evidence="3 4">
    <name type="scientific">Streptomyces durmitorensis</name>
    <dbReference type="NCBI Taxonomy" id="319947"/>
    <lineage>
        <taxon>Bacteria</taxon>
        <taxon>Bacillati</taxon>
        <taxon>Actinomycetota</taxon>
        <taxon>Actinomycetes</taxon>
        <taxon>Kitasatosporales</taxon>
        <taxon>Streptomycetaceae</taxon>
        <taxon>Streptomyces</taxon>
    </lineage>
</organism>
<evidence type="ECO:0000313" key="3">
    <source>
        <dbReference type="EMBL" id="UQT56999.1"/>
    </source>
</evidence>
<proteinExistence type="predicted"/>
<accession>A0ABY4PUU0</accession>
<dbReference type="RefSeq" id="WP_249588419.1">
    <property type="nucleotide sequence ID" value="NZ_BAAAQL010000037.1"/>
</dbReference>
<evidence type="ECO:0000256" key="2">
    <source>
        <dbReference type="SAM" id="Phobius"/>
    </source>
</evidence>
<reference evidence="3 4" key="1">
    <citation type="submission" date="2022-05" db="EMBL/GenBank/DDBJ databases">
        <authorList>
            <person name="Zhou X."/>
            <person name="Li K."/>
            <person name="Man Y."/>
        </authorList>
    </citation>
    <scope>NUCLEOTIDE SEQUENCE [LARGE SCALE GENOMIC DNA]</scope>
    <source>
        <strain evidence="3 4">MS405</strain>
    </source>
</reference>
<protein>
    <submittedName>
        <fullName evidence="3">Uncharacterized protein</fullName>
    </submittedName>
</protein>
<feature type="transmembrane region" description="Helical" evidence="2">
    <location>
        <begin position="6"/>
        <end position="37"/>
    </location>
</feature>
<dbReference type="EMBL" id="CP097289">
    <property type="protein sequence ID" value="UQT56999.1"/>
    <property type="molecule type" value="Genomic_DNA"/>
</dbReference>
<gene>
    <name evidence="3" type="ORF">M4V62_18885</name>
</gene>
<evidence type="ECO:0000313" key="4">
    <source>
        <dbReference type="Proteomes" id="UP000829992"/>
    </source>
</evidence>
<evidence type="ECO:0000256" key="1">
    <source>
        <dbReference type="SAM" id="MobiDB-lite"/>
    </source>
</evidence>
<keyword evidence="2" id="KW-0812">Transmembrane</keyword>
<keyword evidence="2" id="KW-0472">Membrane</keyword>
<sequence length="216" mass="24939">MNVVGLLGWIGGWIALLGISTNTPNWVVWIFMPYFLYAPYRVYLQLKGYFPAAVRMQRILWQYPWQVLADVPRGLAKHPEAQDDGMWFELRNPENPEEKIPLVFLVHGRQYWWLRRIGGPRTDPRLKAEIEPLWFAGDPRFLAVVAAPGRNAKAPKRMHVLYQRTALNRRADTAGWDVSPAALERARRAGARLPDPVPHPRNSRNRDPEQADQNNS</sequence>
<keyword evidence="4" id="KW-1185">Reference proteome</keyword>
<keyword evidence="2" id="KW-1133">Transmembrane helix</keyword>
<feature type="region of interest" description="Disordered" evidence="1">
    <location>
        <begin position="187"/>
        <end position="216"/>
    </location>
</feature>